<proteinExistence type="predicted"/>
<keyword evidence="2" id="KW-1185">Reference proteome</keyword>
<reference evidence="1 2" key="1">
    <citation type="submission" date="2016-02" db="EMBL/GenBank/DDBJ databases">
        <authorList>
            <person name="Wen L."/>
            <person name="He K."/>
            <person name="Yang H."/>
        </authorList>
    </citation>
    <scope>NUCLEOTIDE SEQUENCE [LARGE SCALE GENOMIC DNA]</scope>
    <source>
        <strain evidence="1">Trichococcus palustris</strain>
    </source>
</reference>
<accession>A0A143Y7U8</accession>
<dbReference type="InterPro" id="IPR023378">
    <property type="entry name" value="YheA/YmcA-like_dom_sf"/>
</dbReference>
<evidence type="ECO:0000313" key="2">
    <source>
        <dbReference type="Proteomes" id="UP000242754"/>
    </source>
</evidence>
<dbReference type="EMBL" id="FJNE01000001">
    <property type="protein sequence ID" value="CZQ82370.1"/>
    <property type="molecule type" value="Genomic_DNA"/>
</dbReference>
<dbReference type="Pfam" id="PF06133">
    <property type="entry name" value="Com_YlbF"/>
    <property type="match status" value="1"/>
</dbReference>
<evidence type="ECO:0000313" key="1">
    <source>
        <dbReference type="EMBL" id="CZQ82370.1"/>
    </source>
</evidence>
<protein>
    <recommendedName>
        <fullName evidence="3">Control of competence regulator comk ylbf/ymca</fullName>
    </recommendedName>
</protein>
<dbReference type="PANTHER" id="PTHR38448">
    <property type="entry name" value="REGULATORY PROTEIN YLBF-RELATED"/>
    <property type="match status" value="1"/>
</dbReference>
<dbReference type="Proteomes" id="UP000242754">
    <property type="component" value="Unassembled WGS sequence"/>
</dbReference>
<dbReference type="RefSeq" id="WP_087030385.1">
    <property type="nucleotide sequence ID" value="NZ_FJNE01000001.1"/>
</dbReference>
<dbReference type="PANTHER" id="PTHR38448:SF2">
    <property type="entry name" value="REGULATORY PROTEIN YLBF"/>
    <property type="match status" value="1"/>
</dbReference>
<dbReference type="OrthoDB" id="2157513at2"/>
<dbReference type="SUPFAM" id="SSF158622">
    <property type="entry name" value="YheA/YmcA-like"/>
    <property type="match status" value="1"/>
</dbReference>
<dbReference type="STRING" id="140314.SAMN04488076_10320"/>
<gene>
    <name evidence="1" type="ORF">Tpal_312</name>
</gene>
<name>A0A143Y7U8_9LACT</name>
<dbReference type="Gene3D" id="1.20.1500.10">
    <property type="entry name" value="YheA/YmcA-like"/>
    <property type="match status" value="1"/>
</dbReference>
<dbReference type="InterPro" id="IPR010368">
    <property type="entry name" value="Com_YlbF"/>
</dbReference>
<evidence type="ECO:0008006" key="3">
    <source>
        <dbReference type="Google" id="ProtNLM"/>
    </source>
</evidence>
<dbReference type="AlphaFoldDB" id="A0A143Y7U8"/>
<sequence>MIINEEYFALENQAYRLANAICASKVMQTYLDAKKNLNENATAQDKIRKFKEAKAGYAGVEAYEAYAPDFQELKQAAYRAKRAMDLDETVYRFRKAERDLQLLLDSVSDKIAHAISPNILVSAGDPFFQTGEAALPAACQTHILSREVIK</sequence>
<dbReference type="InterPro" id="IPR052767">
    <property type="entry name" value="Bact_com_dev_regulator"/>
</dbReference>
<organism evidence="1 2">
    <name type="scientific">Trichococcus palustris</name>
    <dbReference type="NCBI Taxonomy" id="140314"/>
    <lineage>
        <taxon>Bacteria</taxon>
        <taxon>Bacillati</taxon>
        <taxon>Bacillota</taxon>
        <taxon>Bacilli</taxon>
        <taxon>Lactobacillales</taxon>
        <taxon>Carnobacteriaceae</taxon>
        <taxon>Trichococcus</taxon>
    </lineage>
</organism>